<evidence type="ECO:0000313" key="5">
    <source>
        <dbReference type="Proteomes" id="UP000600214"/>
    </source>
</evidence>
<feature type="chain" id="PRO_5046617753" description="CBM6 domain-containing protein" evidence="2">
    <location>
        <begin position="22"/>
        <end position="578"/>
    </location>
</feature>
<feature type="domain" description="CBM6" evidence="3">
    <location>
        <begin position="355"/>
        <end position="476"/>
    </location>
</feature>
<dbReference type="InterPro" id="IPR005084">
    <property type="entry name" value="CBM6"/>
</dbReference>
<organism evidence="4 5">
    <name type="scientific">Dyadobacter endophyticus</name>
    <dbReference type="NCBI Taxonomy" id="1749036"/>
    <lineage>
        <taxon>Bacteria</taxon>
        <taxon>Pseudomonadati</taxon>
        <taxon>Bacteroidota</taxon>
        <taxon>Cytophagia</taxon>
        <taxon>Cytophagales</taxon>
        <taxon>Spirosomataceae</taxon>
        <taxon>Dyadobacter</taxon>
    </lineage>
</organism>
<evidence type="ECO:0000259" key="3">
    <source>
        <dbReference type="PROSITE" id="PS51175"/>
    </source>
</evidence>
<keyword evidence="5" id="KW-1185">Reference proteome</keyword>
<dbReference type="Gene3D" id="2.60.120.260">
    <property type="entry name" value="Galactose-binding domain-like"/>
    <property type="match status" value="2"/>
</dbReference>
<dbReference type="NCBIfam" id="TIGR04183">
    <property type="entry name" value="Por_Secre_tail"/>
    <property type="match status" value="1"/>
</dbReference>
<evidence type="ECO:0000313" key="4">
    <source>
        <dbReference type="EMBL" id="GGH20894.1"/>
    </source>
</evidence>
<dbReference type="PROSITE" id="PS51175">
    <property type="entry name" value="CBM6"/>
    <property type="match status" value="2"/>
</dbReference>
<evidence type="ECO:0000256" key="2">
    <source>
        <dbReference type="SAM" id="SignalP"/>
    </source>
</evidence>
<dbReference type="InterPro" id="IPR026444">
    <property type="entry name" value="Secre_tail"/>
</dbReference>
<feature type="region of interest" description="Disordered" evidence="1">
    <location>
        <begin position="46"/>
        <end position="68"/>
    </location>
</feature>
<keyword evidence="2" id="KW-0732">Signal</keyword>
<name>A0ABQ1YCD7_9BACT</name>
<feature type="domain" description="CBM6" evidence="3">
    <location>
        <begin position="41"/>
        <end position="162"/>
    </location>
</feature>
<dbReference type="Proteomes" id="UP000600214">
    <property type="component" value="Unassembled WGS sequence"/>
</dbReference>
<proteinExistence type="predicted"/>
<dbReference type="SUPFAM" id="SSF49785">
    <property type="entry name" value="Galactose-binding domain-like"/>
    <property type="match status" value="2"/>
</dbReference>
<protein>
    <recommendedName>
        <fullName evidence="3">CBM6 domain-containing protein</fullName>
    </recommendedName>
</protein>
<feature type="compositionally biased region" description="Polar residues" evidence="1">
    <location>
        <begin position="46"/>
        <end position="65"/>
    </location>
</feature>
<accession>A0ABQ1YCD7</accession>
<comment type="caution">
    <text evidence="4">The sequence shown here is derived from an EMBL/GenBank/DDBJ whole genome shotgun (WGS) entry which is preliminary data.</text>
</comment>
<gene>
    <name evidence="4" type="ORF">GCM10007423_01580</name>
</gene>
<reference evidence="5" key="1">
    <citation type="journal article" date="2019" name="Int. J. Syst. Evol. Microbiol.">
        <title>The Global Catalogue of Microorganisms (GCM) 10K type strain sequencing project: providing services to taxonomists for standard genome sequencing and annotation.</title>
        <authorList>
            <consortium name="The Broad Institute Genomics Platform"/>
            <consortium name="The Broad Institute Genome Sequencing Center for Infectious Disease"/>
            <person name="Wu L."/>
            <person name="Ma J."/>
        </authorList>
    </citation>
    <scope>NUCLEOTIDE SEQUENCE [LARGE SCALE GENOMIC DNA]</scope>
    <source>
        <strain evidence="5">CGMCC 1.15288</strain>
    </source>
</reference>
<dbReference type="EMBL" id="BMIA01000001">
    <property type="protein sequence ID" value="GGH20894.1"/>
    <property type="molecule type" value="Genomic_DNA"/>
</dbReference>
<evidence type="ECO:0000256" key="1">
    <source>
        <dbReference type="SAM" id="MobiDB-lite"/>
    </source>
</evidence>
<dbReference type="Pfam" id="PF18962">
    <property type="entry name" value="Por_Secre_tail"/>
    <property type="match status" value="1"/>
</dbReference>
<feature type="signal peptide" evidence="2">
    <location>
        <begin position="1"/>
        <end position="21"/>
    </location>
</feature>
<sequence length="578" mass="62399">MIMKHFIYVFISFVIPMSAWAENVVAPFYESAALVQDQFTACIESENGSGNGPVTSDPNASNGSTRGEENNYDHYVDYAVDGVQTTGTHQVTVRYYAGGAAQASISVNGNIAISSANFPPTHSWNIVWREETFSVMLNQGNNVIRIQGLPGNSIRQDKICVTGPGSGQPACAFDIAPASNAPIYDRSKPMSFTANCTGNCAGVTYTWTGNDINATGETVSLTSPATTGYYTYYVTASKPGCISKADSVAIRVDWGVAPCRFYFYPEVVSYNVTCSKPIVMFARCLEYDCDNVTYSWNGPGLNNTTGQVVNLTTPGEIGDYVYTVTGSKPGCETKTVEYTLRITSCPPPANEEFGMCVDAETQDGSGPITSDPNASGGATRGDENNYNHYVNYAINGVPADGMYRLSLQYAASSSPKISLAGNDGYIYYALAIPATHSWNIVFREEIFMIPLRAGNNILRIEGAPGASIRQDRICINSLHSGARAGAPELTFESVEPKSKLNVFPNPSPGEFNARFNILEGDARVTVTDVLGRVWYDTKVKGKGPHDKKIRLGNAPAGIYIMQIKNGSTTDHKKVLIAH</sequence>
<dbReference type="InterPro" id="IPR008979">
    <property type="entry name" value="Galactose-bd-like_sf"/>
</dbReference>